<dbReference type="PANTHER" id="PTHR46910:SF38">
    <property type="entry name" value="ZN(2)-C6 FUNGAL-TYPE DOMAIN-CONTAINING PROTEIN"/>
    <property type="match status" value="1"/>
</dbReference>
<evidence type="ECO:0000313" key="5">
    <source>
        <dbReference type="EMBL" id="KAJ4490959.1"/>
    </source>
</evidence>
<dbReference type="PROSITE" id="PS00463">
    <property type="entry name" value="ZN2_CY6_FUNGAL_1"/>
    <property type="match status" value="1"/>
</dbReference>
<reference evidence="5" key="1">
    <citation type="submission" date="2022-08" db="EMBL/GenBank/DDBJ databases">
        <title>A Global Phylogenomic Analysis of the Shiitake Genus Lentinula.</title>
        <authorList>
            <consortium name="DOE Joint Genome Institute"/>
            <person name="Sierra-Patev S."/>
            <person name="Min B."/>
            <person name="Naranjo-Ortiz M."/>
            <person name="Looney B."/>
            <person name="Konkel Z."/>
            <person name="Slot J.C."/>
            <person name="Sakamoto Y."/>
            <person name="Steenwyk J.L."/>
            <person name="Rokas A."/>
            <person name="Carro J."/>
            <person name="Camarero S."/>
            <person name="Ferreira P."/>
            <person name="Molpeceres G."/>
            <person name="Ruiz-Duenas F.J."/>
            <person name="Serrano A."/>
            <person name="Henrissat B."/>
            <person name="Drula E."/>
            <person name="Hughes K.W."/>
            <person name="Mata J.L."/>
            <person name="Ishikawa N.K."/>
            <person name="Vargas-Isla R."/>
            <person name="Ushijima S."/>
            <person name="Smith C.A."/>
            <person name="Ahrendt S."/>
            <person name="Andreopoulos W."/>
            <person name="He G."/>
            <person name="Labutti K."/>
            <person name="Lipzen A."/>
            <person name="Ng V."/>
            <person name="Riley R."/>
            <person name="Sandor L."/>
            <person name="Barry K."/>
            <person name="Martinez A.T."/>
            <person name="Xiao Y."/>
            <person name="Gibbons J.G."/>
            <person name="Terashima K."/>
            <person name="Grigoriev I.V."/>
            <person name="Hibbett D.S."/>
        </authorList>
    </citation>
    <scope>NUCLEOTIDE SEQUENCE</scope>
    <source>
        <strain evidence="5">JLM2183</strain>
    </source>
</reference>
<proteinExistence type="predicted"/>
<keyword evidence="2" id="KW-0539">Nucleus</keyword>
<accession>A0A9W9DXL6</accession>
<dbReference type="Gene3D" id="4.10.240.10">
    <property type="entry name" value="Zn(2)-C6 fungal-type DNA-binding domain"/>
    <property type="match status" value="1"/>
</dbReference>
<dbReference type="GO" id="GO:0000981">
    <property type="term" value="F:DNA-binding transcription factor activity, RNA polymerase II-specific"/>
    <property type="evidence" value="ECO:0007669"/>
    <property type="project" value="InterPro"/>
</dbReference>
<gene>
    <name evidence="5" type="ORF">J3R30DRAFT_3427624</name>
</gene>
<protein>
    <submittedName>
        <fullName evidence="5">Fungal-specific transcription factor domain-containing protein</fullName>
    </submittedName>
</protein>
<dbReference type="InterPro" id="IPR001138">
    <property type="entry name" value="Zn2Cys6_DnaBD"/>
</dbReference>
<dbReference type="EMBL" id="JAOTPV010000001">
    <property type="protein sequence ID" value="KAJ4490959.1"/>
    <property type="molecule type" value="Genomic_DNA"/>
</dbReference>
<dbReference type="InterPro" id="IPR007219">
    <property type="entry name" value="XnlR_reg_dom"/>
</dbReference>
<dbReference type="OrthoDB" id="4456959at2759"/>
<keyword evidence="1" id="KW-0479">Metal-binding</keyword>
<evidence type="ECO:0000313" key="6">
    <source>
        <dbReference type="Proteomes" id="UP001150266"/>
    </source>
</evidence>
<dbReference type="InterPro" id="IPR050987">
    <property type="entry name" value="AtrR-like"/>
</dbReference>
<organism evidence="5 6">
    <name type="scientific">Lentinula aciculospora</name>
    <dbReference type="NCBI Taxonomy" id="153920"/>
    <lineage>
        <taxon>Eukaryota</taxon>
        <taxon>Fungi</taxon>
        <taxon>Dikarya</taxon>
        <taxon>Basidiomycota</taxon>
        <taxon>Agaricomycotina</taxon>
        <taxon>Agaricomycetes</taxon>
        <taxon>Agaricomycetidae</taxon>
        <taxon>Agaricales</taxon>
        <taxon>Marasmiineae</taxon>
        <taxon>Omphalotaceae</taxon>
        <taxon>Lentinula</taxon>
    </lineage>
</organism>
<evidence type="ECO:0000256" key="1">
    <source>
        <dbReference type="ARBA" id="ARBA00022723"/>
    </source>
</evidence>
<feature type="region of interest" description="Disordered" evidence="3">
    <location>
        <begin position="673"/>
        <end position="693"/>
    </location>
</feature>
<dbReference type="AlphaFoldDB" id="A0A9W9DXL6"/>
<dbReference type="Pfam" id="PF00172">
    <property type="entry name" value="Zn_clus"/>
    <property type="match status" value="1"/>
</dbReference>
<dbReference type="Pfam" id="PF04082">
    <property type="entry name" value="Fungal_trans"/>
    <property type="match status" value="1"/>
</dbReference>
<dbReference type="GO" id="GO:0003677">
    <property type="term" value="F:DNA binding"/>
    <property type="evidence" value="ECO:0007669"/>
    <property type="project" value="InterPro"/>
</dbReference>
<dbReference type="InterPro" id="IPR036864">
    <property type="entry name" value="Zn2-C6_fun-type_DNA-bd_sf"/>
</dbReference>
<dbReference type="SMART" id="SM00066">
    <property type="entry name" value="GAL4"/>
    <property type="match status" value="1"/>
</dbReference>
<feature type="region of interest" description="Disordered" evidence="3">
    <location>
        <begin position="770"/>
        <end position="795"/>
    </location>
</feature>
<dbReference type="CDD" id="cd12148">
    <property type="entry name" value="fungal_TF_MHR"/>
    <property type="match status" value="1"/>
</dbReference>
<feature type="domain" description="Zn(2)-C6 fungal-type" evidence="4">
    <location>
        <begin position="17"/>
        <end position="50"/>
    </location>
</feature>
<dbReference type="CDD" id="cd00067">
    <property type="entry name" value="GAL4"/>
    <property type="match status" value="1"/>
</dbReference>
<dbReference type="PANTHER" id="PTHR46910">
    <property type="entry name" value="TRANSCRIPTION FACTOR PDR1"/>
    <property type="match status" value="1"/>
</dbReference>
<sequence>MLEDSEPEHKKPRLPNACTNCRSKKIKCDSAVRPGNICSYCIAHKIECTRELRKKKRAPRLGNPQRSIQATVDVILSTRRPFEVPKDPVTVKGLLVDLANYIKDLEEDIAQLRQGTSSTTLATPQTAPRINEEGAITIFSQYPDDPSQSSDSYSIDNLTQDLQKFGYYDDNVRHFGGTSSRSLVQDALTVKKEYASGAQVVNVKTSFKRPEFWSIQPWQKTKPETLLPYQFPPEDLITDLVNLYFTQLNPLLPLLHRPSFLRCVAEGLHRKDRHFGGLLLAVCALGARFSDDNRVFEDYTTSEQSIGWKWIRQIQPLKHSFDEPPSIYEIQLYTAYILFVGTTTTPEACWILISIGVRSLQDVGAHRRPPNHSKPSVETESWKRVFWFMSSIDILASTLLGRPRSMSQNDCDADLPIDCDDEYWDHPDPGKAFQQPPDRPSTMSYWICFLKLMNIADLTLHSIHAVKQSDIWSAAFGLSKREWNEKTVSELDSLLNKWADEIPDHLKWDPNRENIQHFNESVVLYTTYYGVQILVHRPFIHGLEEDPHSNIPSLAICANAARSCLHVIEIQQQRKTHILAIPSVMIALFNSAIVVLVNMWRGKHFIGSSSNISKELADVHRAIDALHLHEQRWEQAGRLADILMKVISVSHFQQSSQPRLSLKRSRMEVNRNLSSSFPVAPGSGDREKRRAAESDRVLDITEAPYLSTTMQEPPKLPLNSNELGILPIFEPFDWSTAQNQWSTASGNQEALNPWTSTGSQDDMNQLYPASSESFTDFPSEESFIPSQSLDGGRSNSSTLNDLDDWASYMATIDEVLQAANPRMS</sequence>
<dbReference type="GO" id="GO:0008270">
    <property type="term" value="F:zinc ion binding"/>
    <property type="evidence" value="ECO:0007669"/>
    <property type="project" value="InterPro"/>
</dbReference>
<dbReference type="GO" id="GO:0006351">
    <property type="term" value="P:DNA-templated transcription"/>
    <property type="evidence" value="ECO:0007669"/>
    <property type="project" value="InterPro"/>
</dbReference>
<dbReference type="SMART" id="SM00906">
    <property type="entry name" value="Fungal_trans"/>
    <property type="match status" value="1"/>
</dbReference>
<dbReference type="Proteomes" id="UP001150266">
    <property type="component" value="Unassembled WGS sequence"/>
</dbReference>
<dbReference type="PROSITE" id="PS50048">
    <property type="entry name" value="ZN2_CY6_FUNGAL_2"/>
    <property type="match status" value="1"/>
</dbReference>
<keyword evidence="6" id="KW-1185">Reference proteome</keyword>
<feature type="compositionally biased region" description="Basic and acidic residues" evidence="3">
    <location>
        <begin position="684"/>
        <end position="693"/>
    </location>
</feature>
<dbReference type="SUPFAM" id="SSF57701">
    <property type="entry name" value="Zn2/Cys6 DNA-binding domain"/>
    <property type="match status" value="1"/>
</dbReference>
<feature type="compositionally biased region" description="Polar residues" evidence="3">
    <location>
        <begin position="784"/>
        <end position="795"/>
    </location>
</feature>
<evidence type="ECO:0000259" key="4">
    <source>
        <dbReference type="PROSITE" id="PS50048"/>
    </source>
</evidence>
<comment type="caution">
    <text evidence="5">The sequence shown here is derived from an EMBL/GenBank/DDBJ whole genome shotgun (WGS) entry which is preliminary data.</text>
</comment>
<name>A0A9W9DXL6_9AGAR</name>
<evidence type="ECO:0000256" key="2">
    <source>
        <dbReference type="ARBA" id="ARBA00023242"/>
    </source>
</evidence>
<evidence type="ECO:0000256" key="3">
    <source>
        <dbReference type="SAM" id="MobiDB-lite"/>
    </source>
</evidence>